<evidence type="ECO:0000256" key="1">
    <source>
        <dbReference type="ARBA" id="ARBA00001974"/>
    </source>
</evidence>
<dbReference type="RefSeq" id="WP_103685272.1">
    <property type="nucleotide sequence ID" value="NZ_PQGG01000033.1"/>
</dbReference>
<proteinExistence type="inferred from homology"/>
<dbReference type="Pfam" id="PF00441">
    <property type="entry name" value="Acyl-CoA_dh_1"/>
    <property type="match status" value="1"/>
</dbReference>
<evidence type="ECO:0000313" key="9">
    <source>
        <dbReference type="Proteomes" id="UP000237222"/>
    </source>
</evidence>
<dbReference type="SUPFAM" id="SSF47203">
    <property type="entry name" value="Acyl-CoA dehydrogenase C-terminal domain-like"/>
    <property type="match status" value="1"/>
</dbReference>
<dbReference type="Proteomes" id="UP000237222">
    <property type="component" value="Unassembled WGS sequence"/>
</dbReference>
<comment type="similarity">
    <text evidence="2">Belongs to the acyl-CoA dehydrogenase family.</text>
</comment>
<dbReference type="GO" id="GO:0050660">
    <property type="term" value="F:flavin adenine dinucleotide binding"/>
    <property type="evidence" value="ECO:0007669"/>
    <property type="project" value="InterPro"/>
</dbReference>
<dbReference type="Gene3D" id="1.20.140.10">
    <property type="entry name" value="Butyryl-CoA Dehydrogenase, subunit A, domain 3"/>
    <property type="match status" value="1"/>
</dbReference>
<name>A0A2S4HD46_9GAMM</name>
<reference evidence="8" key="1">
    <citation type="submission" date="2018-01" db="EMBL/GenBank/DDBJ databases">
        <authorList>
            <person name="Yu X.-D."/>
        </authorList>
    </citation>
    <scope>NUCLEOTIDE SEQUENCE</scope>
    <source>
        <strain evidence="8">ZX-21</strain>
    </source>
</reference>
<dbReference type="PANTHER" id="PTHR43884:SF20">
    <property type="entry name" value="ACYL-COA DEHYDROGENASE FADE28"/>
    <property type="match status" value="1"/>
</dbReference>
<comment type="cofactor">
    <cofactor evidence="1">
        <name>FAD</name>
        <dbReference type="ChEBI" id="CHEBI:57692"/>
    </cofactor>
</comment>
<evidence type="ECO:0000256" key="2">
    <source>
        <dbReference type="ARBA" id="ARBA00009347"/>
    </source>
</evidence>
<sequence length="375" mass="40044">MNFLLNEEQTLLRDSVRRYVKKEYSFANRLNYAASGEVNRQALEYMVSQGWMAAGLDENSGGFGGGILESCLIAEELGRAMPLEPYWALAMAPTALLSSLSTPSASTLLKNILDGNVVASPLIRGSVGKNESISAKKISATDMLITGAGGDVYGLNALSHILVVANIIDGNSIERGLFLVPINAAGLNLNSLTLLDESLSAKLALSEVLVSSDSLIATGDEVLAATQYAEHVAVLGLCSSAIGMMAAVIDNTVEYLKVRKQFNTAIGKFQSLQHRIADMKIAIEESRAIIHRAIAKTKCGDVGSVTAVSEAKYLVSKNSAFVAAQGVQLHGAIGLTEEFVIGHYFRALTVCSHILGTPYEHLRNLASNNDYFTID</sequence>
<keyword evidence="5" id="KW-0560">Oxidoreductase</keyword>
<dbReference type="CDD" id="cd00567">
    <property type="entry name" value="ACAD"/>
    <property type="match status" value="1"/>
</dbReference>
<dbReference type="InterPro" id="IPR013786">
    <property type="entry name" value="AcylCoA_DH/ox_N"/>
</dbReference>
<feature type="domain" description="Acyl-CoA dehydrogenase/oxidase N-terminal" evidence="7">
    <location>
        <begin position="6"/>
        <end position="82"/>
    </location>
</feature>
<keyword evidence="3" id="KW-0285">Flavoprotein</keyword>
<feature type="domain" description="Acyl-CoA dehydrogenase/oxidase C-terminal" evidence="6">
    <location>
        <begin position="235"/>
        <end position="357"/>
    </location>
</feature>
<evidence type="ECO:0000256" key="5">
    <source>
        <dbReference type="ARBA" id="ARBA00023002"/>
    </source>
</evidence>
<dbReference type="OrthoDB" id="8677713at2"/>
<dbReference type="InterPro" id="IPR036250">
    <property type="entry name" value="AcylCo_DH-like_C"/>
</dbReference>
<evidence type="ECO:0000256" key="4">
    <source>
        <dbReference type="ARBA" id="ARBA00022827"/>
    </source>
</evidence>
<dbReference type="AlphaFoldDB" id="A0A2S4HD46"/>
<organism evidence="8 9">
    <name type="scientific">Zhongshania marina</name>
    <dbReference type="NCBI Taxonomy" id="2304603"/>
    <lineage>
        <taxon>Bacteria</taxon>
        <taxon>Pseudomonadati</taxon>
        <taxon>Pseudomonadota</taxon>
        <taxon>Gammaproteobacteria</taxon>
        <taxon>Cellvibrionales</taxon>
        <taxon>Spongiibacteraceae</taxon>
        <taxon>Zhongshania</taxon>
    </lineage>
</organism>
<dbReference type="EMBL" id="PQGG01000033">
    <property type="protein sequence ID" value="POP51913.1"/>
    <property type="molecule type" value="Genomic_DNA"/>
</dbReference>
<accession>A0A2S4HD46</accession>
<dbReference type="Gene3D" id="1.10.540.10">
    <property type="entry name" value="Acyl-CoA dehydrogenase/oxidase, N-terminal domain"/>
    <property type="match status" value="1"/>
</dbReference>
<dbReference type="GO" id="GO:0003995">
    <property type="term" value="F:acyl-CoA dehydrogenase activity"/>
    <property type="evidence" value="ECO:0007669"/>
    <property type="project" value="TreeGrafter"/>
</dbReference>
<dbReference type="InterPro" id="IPR037069">
    <property type="entry name" value="AcylCoA_DH/ox_N_sf"/>
</dbReference>
<dbReference type="Pfam" id="PF02771">
    <property type="entry name" value="Acyl-CoA_dh_N"/>
    <property type="match status" value="1"/>
</dbReference>
<dbReference type="SUPFAM" id="SSF56645">
    <property type="entry name" value="Acyl-CoA dehydrogenase NM domain-like"/>
    <property type="match status" value="1"/>
</dbReference>
<evidence type="ECO:0000259" key="7">
    <source>
        <dbReference type="Pfam" id="PF02771"/>
    </source>
</evidence>
<evidence type="ECO:0000256" key="3">
    <source>
        <dbReference type="ARBA" id="ARBA00022630"/>
    </source>
</evidence>
<dbReference type="PANTHER" id="PTHR43884">
    <property type="entry name" value="ACYL-COA DEHYDROGENASE"/>
    <property type="match status" value="1"/>
</dbReference>
<dbReference type="InterPro" id="IPR009100">
    <property type="entry name" value="AcylCoA_DH/oxidase_NM_dom_sf"/>
</dbReference>
<evidence type="ECO:0000313" key="8">
    <source>
        <dbReference type="EMBL" id="POP51913.1"/>
    </source>
</evidence>
<gene>
    <name evidence="8" type="ORF">C0068_14870</name>
</gene>
<protein>
    <recommendedName>
        <fullName evidence="10">Acyl-CoA dehydrogenase</fullName>
    </recommendedName>
</protein>
<comment type="caution">
    <text evidence="8">The sequence shown here is derived from an EMBL/GenBank/DDBJ whole genome shotgun (WGS) entry which is preliminary data.</text>
</comment>
<keyword evidence="4" id="KW-0274">FAD</keyword>
<dbReference type="InterPro" id="IPR009075">
    <property type="entry name" value="AcylCo_DH/oxidase_C"/>
</dbReference>
<evidence type="ECO:0000259" key="6">
    <source>
        <dbReference type="Pfam" id="PF00441"/>
    </source>
</evidence>
<evidence type="ECO:0008006" key="10">
    <source>
        <dbReference type="Google" id="ProtNLM"/>
    </source>
</evidence>